<dbReference type="GO" id="GO:0004497">
    <property type="term" value="F:monooxygenase activity"/>
    <property type="evidence" value="ECO:0007669"/>
    <property type="project" value="UniProtKB-KW"/>
</dbReference>
<evidence type="ECO:0000256" key="5">
    <source>
        <dbReference type="ARBA" id="ARBA00023004"/>
    </source>
</evidence>
<reference evidence="8" key="2">
    <citation type="submission" date="2021-12" db="EMBL/GenBank/DDBJ databases">
        <title>Resequencing data analysis of finger millet.</title>
        <authorList>
            <person name="Hatakeyama M."/>
            <person name="Aluri S."/>
            <person name="Balachadran M.T."/>
            <person name="Sivarajan S.R."/>
            <person name="Poveda L."/>
            <person name="Shimizu-Inatsugi R."/>
            <person name="Schlapbach R."/>
            <person name="Sreeman S.M."/>
            <person name="Shimizu K.K."/>
        </authorList>
    </citation>
    <scope>NUCLEOTIDE SEQUENCE</scope>
</reference>
<protein>
    <submittedName>
        <fullName evidence="8">Uncharacterized protein</fullName>
    </submittedName>
</protein>
<keyword evidence="6" id="KW-0503">Monooxygenase</keyword>
<evidence type="ECO:0000256" key="6">
    <source>
        <dbReference type="ARBA" id="ARBA00023033"/>
    </source>
</evidence>
<keyword evidence="3 7" id="KW-0479">Metal-binding</keyword>
<evidence type="ECO:0000256" key="3">
    <source>
        <dbReference type="ARBA" id="ARBA00022723"/>
    </source>
</evidence>
<dbReference type="EMBL" id="BQKI01000076">
    <property type="protein sequence ID" value="GJN22659.1"/>
    <property type="molecule type" value="Genomic_DNA"/>
</dbReference>
<reference evidence="8" key="1">
    <citation type="journal article" date="2018" name="DNA Res.">
        <title>Multiple hybrid de novo genome assembly of finger millet, an orphan allotetraploid crop.</title>
        <authorList>
            <person name="Hatakeyama M."/>
            <person name="Aluri S."/>
            <person name="Balachadran M.T."/>
            <person name="Sivarajan S.R."/>
            <person name="Patrignani A."/>
            <person name="Gruter S."/>
            <person name="Poveda L."/>
            <person name="Shimizu-Inatsugi R."/>
            <person name="Baeten J."/>
            <person name="Francoijs K.J."/>
            <person name="Nataraja K.N."/>
            <person name="Reddy Y.A.N."/>
            <person name="Phadnis S."/>
            <person name="Ravikumar R.L."/>
            <person name="Schlapbach R."/>
            <person name="Sreeman S.M."/>
            <person name="Shimizu K.K."/>
        </authorList>
    </citation>
    <scope>NUCLEOTIDE SEQUENCE</scope>
</reference>
<evidence type="ECO:0000256" key="4">
    <source>
        <dbReference type="ARBA" id="ARBA00023002"/>
    </source>
</evidence>
<dbReference type="GO" id="GO:0016705">
    <property type="term" value="F:oxidoreductase activity, acting on paired donors, with incorporation or reduction of molecular oxygen"/>
    <property type="evidence" value="ECO:0007669"/>
    <property type="project" value="InterPro"/>
</dbReference>
<evidence type="ECO:0000256" key="1">
    <source>
        <dbReference type="ARBA" id="ARBA00010617"/>
    </source>
</evidence>
<keyword evidence="4" id="KW-0560">Oxidoreductase</keyword>
<evidence type="ECO:0000256" key="7">
    <source>
        <dbReference type="PIRSR" id="PIRSR602401-1"/>
    </source>
</evidence>
<evidence type="ECO:0000313" key="8">
    <source>
        <dbReference type="EMBL" id="GJN22659.1"/>
    </source>
</evidence>
<proteinExistence type="inferred from homology"/>
<dbReference type="InterPro" id="IPR017972">
    <property type="entry name" value="Cyt_P450_CS"/>
</dbReference>
<dbReference type="PANTHER" id="PTHR47955">
    <property type="entry name" value="CYTOCHROME P450 FAMILY 71 PROTEIN"/>
    <property type="match status" value="1"/>
</dbReference>
<dbReference type="SUPFAM" id="SSF48264">
    <property type="entry name" value="Cytochrome P450"/>
    <property type="match status" value="2"/>
</dbReference>
<dbReference type="PRINTS" id="PR00385">
    <property type="entry name" value="P450"/>
</dbReference>
<dbReference type="FunFam" id="1.10.630.10:FF:000043">
    <property type="entry name" value="Cytochrome P450 99A2"/>
    <property type="match status" value="1"/>
</dbReference>
<dbReference type="PRINTS" id="PR00463">
    <property type="entry name" value="EP450I"/>
</dbReference>
<keyword evidence="9" id="KW-1185">Reference proteome</keyword>
<dbReference type="PANTHER" id="PTHR47955:SF11">
    <property type="entry name" value="4-HYDROXYPHENYLACETALDEHYDE OXIME MONOOXYGENASE"/>
    <property type="match status" value="1"/>
</dbReference>
<keyword evidence="5 7" id="KW-0408">Iron</keyword>
<comment type="caution">
    <text evidence="8">The sequence shown here is derived from an EMBL/GenBank/DDBJ whole genome shotgun (WGS) entry which is preliminary data.</text>
</comment>
<dbReference type="GO" id="GO:0005506">
    <property type="term" value="F:iron ion binding"/>
    <property type="evidence" value="ECO:0007669"/>
    <property type="project" value="InterPro"/>
</dbReference>
<evidence type="ECO:0000256" key="2">
    <source>
        <dbReference type="ARBA" id="ARBA00022617"/>
    </source>
</evidence>
<sequence length="762" mass="85545">MLLRLGSVPAVVVSSAAAAREVMKTHDADCCSRPDTAGSRRLSYEHKDVAFTPYSEYWREMRKLFVVELLSTRRVQATTYAREAEVEKLIRRLSSAEGEPVYLEDHIFGLMDGVIGTVALGNIYGTEQLFTHRKKKGGGHFHDVLDEAVRAKASFNAEDYFPNAAGRLLDRLTGAAARREKVFRDLDAFFDLVIDQHLDPERAAPENGPDLIDVMVGLMKQQEQAAAASSPISFTRDNIKGLLSNVFTASVDTSSVTMVWAMAELMRKPWLLNKVQQEIRSVVGNNKERVHPDDMTKLKYLKNVVKETLRLHPAAPLLLPRETLRHVEICGYDVPEKTRLFVNAWAIGRDPASWDQPDEFDPGRFEDKDVDFNGTHFELVPFGAGRRMCPGMAMGVASTEFTLANLLYCFNWELPEGVKSEDISMEEAGGLTVHKKVPLVLVPTRYKRHLFELSQLHVVASPQQWQHHLLPVITTLLIMILLAMIVRSWWSKSSRSSSNNGSLHLPPGPPRLPILGNLHQMGPLPHRSLCELARRHGPVLLLRLGMVPTVVVSSAEAAREVMKTHDADCCSRPDTPGPRRLSYGHKDVSFAPYGSHWREMRKILAVELLSMRRVKATWYAREAEVDKLISRLTSARGEPVSLEDHIFGVMDGIIGTVALGNIYGTEQFAHKQYFHEVFDEAMTAKASFTFEDYFPNIVGRLVDRLTGVVGQRERAFRDLDEFYEMVIQEHLEPSSHATMMNNGPDLIDASSSVASIGSSRRE</sequence>
<dbReference type="PROSITE" id="PS00086">
    <property type="entry name" value="CYTOCHROME_P450"/>
    <property type="match status" value="1"/>
</dbReference>
<evidence type="ECO:0000313" key="9">
    <source>
        <dbReference type="Proteomes" id="UP001054889"/>
    </source>
</evidence>
<organism evidence="8 9">
    <name type="scientific">Eleusine coracana subsp. coracana</name>
    <dbReference type="NCBI Taxonomy" id="191504"/>
    <lineage>
        <taxon>Eukaryota</taxon>
        <taxon>Viridiplantae</taxon>
        <taxon>Streptophyta</taxon>
        <taxon>Embryophyta</taxon>
        <taxon>Tracheophyta</taxon>
        <taxon>Spermatophyta</taxon>
        <taxon>Magnoliopsida</taxon>
        <taxon>Liliopsida</taxon>
        <taxon>Poales</taxon>
        <taxon>Poaceae</taxon>
        <taxon>PACMAD clade</taxon>
        <taxon>Chloridoideae</taxon>
        <taxon>Cynodonteae</taxon>
        <taxon>Eleusininae</taxon>
        <taxon>Eleusine</taxon>
    </lineage>
</organism>
<dbReference type="GO" id="GO:0020037">
    <property type="term" value="F:heme binding"/>
    <property type="evidence" value="ECO:0007669"/>
    <property type="project" value="InterPro"/>
</dbReference>
<dbReference type="InterPro" id="IPR002401">
    <property type="entry name" value="Cyt_P450_E_grp-I"/>
</dbReference>
<feature type="binding site" description="axial binding residue" evidence="7">
    <location>
        <position position="389"/>
    </location>
    <ligand>
        <name>heme</name>
        <dbReference type="ChEBI" id="CHEBI:30413"/>
    </ligand>
    <ligandPart>
        <name>Fe</name>
        <dbReference type="ChEBI" id="CHEBI:18248"/>
    </ligandPart>
</feature>
<keyword evidence="2 7" id="KW-0349">Heme</keyword>
<comment type="cofactor">
    <cofactor evidence="7">
        <name>heme</name>
        <dbReference type="ChEBI" id="CHEBI:30413"/>
    </cofactor>
</comment>
<dbReference type="Gene3D" id="1.10.630.10">
    <property type="entry name" value="Cytochrome P450"/>
    <property type="match status" value="2"/>
</dbReference>
<name>A0AAV5EHK4_ELECO</name>
<dbReference type="Proteomes" id="UP001054889">
    <property type="component" value="Unassembled WGS sequence"/>
</dbReference>
<gene>
    <name evidence="8" type="primary">gb10247</name>
    <name evidence="8" type="ORF">PR202_gb10247</name>
</gene>
<dbReference type="AlphaFoldDB" id="A0AAV5EHK4"/>
<dbReference type="InterPro" id="IPR001128">
    <property type="entry name" value="Cyt_P450"/>
</dbReference>
<accession>A0AAV5EHK4</accession>
<dbReference type="InterPro" id="IPR036396">
    <property type="entry name" value="Cyt_P450_sf"/>
</dbReference>
<dbReference type="CDD" id="cd11072">
    <property type="entry name" value="CYP71-like"/>
    <property type="match status" value="1"/>
</dbReference>
<dbReference type="Pfam" id="PF00067">
    <property type="entry name" value="p450"/>
    <property type="match status" value="2"/>
</dbReference>
<comment type="similarity">
    <text evidence="1">Belongs to the cytochrome P450 family.</text>
</comment>